<proteinExistence type="evidence at transcript level"/>
<evidence type="ECO:0000313" key="1">
    <source>
        <dbReference type="EMBL" id="ACR34410.1"/>
    </source>
</evidence>
<reference evidence="1" key="1">
    <citation type="journal article" date="2009" name="PLoS Genet.">
        <title>Sequencing, mapping, and analysis of 27,455 maize full-length cDNAs.</title>
        <authorList>
            <person name="Soderlund C."/>
            <person name="Descour A."/>
            <person name="Kudrna D."/>
            <person name="Bomhoff M."/>
            <person name="Boyd L."/>
            <person name="Currie J."/>
            <person name="Angelova A."/>
            <person name="Collura K."/>
            <person name="Wissotski M."/>
            <person name="Ashley E."/>
            <person name="Morrow D."/>
            <person name="Fernandes J."/>
            <person name="Walbot V."/>
            <person name="Yu Y."/>
        </authorList>
    </citation>
    <scope>NUCLEOTIDE SEQUENCE</scope>
    <source>
        <strain evidence="1">B73</strain>
    </source>
</reference>
<accession>C4IZR0</accession>
<organism evidence="1">
    <name type="scientific">Zea mays</name>
    <name type="common">Maize</name>
    <dbReference type="NCBI Taxonomy" id="4577"/>
    <lineage>
        <taxon>Eukaryota</taxon>
        <taxon>Viridiplantae</taxon>
        <taxon>Streptophyta</taxon>
        <taxon>Embryophyta</taxon>
        <taxon>Tracheophyta</taxon>
        <taxon>Spermatophyta</taxon>
        <taxon>Magnoliopsida</taxon>
        <taxon>Liliopsida</taxon>
        <taxon>Poales</taxon>
        <taxon>Poaceae</taxon>
        <taxon>PACMAD clade</taxon>
        <taxon>Panicoideae</taxon>
        <taxon>Andropogonodae</taxon>
        <taxon>Andropogoneae</taxon>
        <taxon>Tripsacinae</taxon>
        <taxon>Zea</taxon>
    </lineage>
</organism>
<reference evidence="1" key="2">
    <citation type="submission" date="2012-06" db="EMBL/GenBank/DDBJ databases">
        <authorList>
            <person name="Yu Y."/>
            <person name="Currie J."/>
            <person name="Lomeli R."/>
            <person name="Angelova A."/>
            <person name="Collura K."/>
            <person name="Wissotski M."/>
            <person name="Campos D."/>
            <person name="Kudrna D."/>
            <person name="Golser W."/>
            <person name="Ashely E."/>
            <person name="Descour A."/>
            <person name="Fernandes J."/>
            <person name="Soderlund C."/>
            <person name="Walbot V."/>
        </authorList>
    </citation>
    <scope>NUCLEOTIDE SEQUENCE</scope>
    <source>
        <strain evidence="1">B73</strain>
    </source>
</reference>
<name>C4IZR0_MAIZE</name>
<protein>
    <submittedName>
        <fullName evidence="1">Uncharacterized protein</fullName>
    </submittedName>
</protein>
<sequence>MLPKPSAVRQIHLQLLLMNHVPIVDRQHPEVAVEMLLILTYPSHGLLFSLLILENQSAKDLHSEVLELTPQISSSSQQHSILCHK</sequence>
<dbReference type="EMBL" id="BT084057">
    <property type="protein sequence ID" value="ACR34410.1"/>
    <property type="molecule type" value="mRNA"/>
</dbReference>
<dbReference type="AlphaFoldDB" id="C4IZR0"/>